<sequence>MNVHPATLAKISNKLNDRYGNQYCAASSPIPHNKTTIPIFHLLSKIVE</sequence>
<accession>A0A1J1CC65</accession>
<name>A0A1J1CC65_CALAY</name>
<dbReference type="EMBL" id="CP018099">
    <property type="protein sequence ID" value="APF20134.1"/>
    <property type="molecule type" value="Genomic_DNA"/>
</dbReference>
<gene>
    <name evidence="1" type="ORF">Cabys_3386</name>
</gene>
<reference evidence="1 2" key="1">
    <citation type="submission" date="2016-11" db="EMBL/GenBank/DDBJ databases">
        <title>Genomic analysis of Caldithrix abyssi and proposal of a novel bacterial phylum Caldithrichaeota.</title>
        <authorList>
            <person name="Kublanov I."/>
            <person name="Sigalova O."/>
            <person name="Gavrilov S."/>
            <person name="Lebedinsky A."/>
            <person name="Ivanova N."/>
            <person name="Daum C."/>
            <person name="Reddy T."/>
            <person name="Klenk H.P."/>
            <person name="Goker M."/>
            <person name="Reva O."/>
            <person name="Miroshnichenko M."/>
            <person name="Kyprides N."/>
            <person name="Woyke T."/>
            <person name="Gelfand M."/>
        </authorList>
    </citation>
    <scope>NUCLEOTIDE SEQUENCE [LARGE SCALE GENOMIC DNA]</scope>
    <source>
        <strain evidence="1 2">LF13</strain>
    </source>
</reference>
<proteinExistence type="predicted"/>
<organism evidence="1 2">
    <name type="scientific">Caldithrix abyssi DSM 13497</name>
    <dbReference type="NCBI Taxonomy" id="880073"/>
    <lineage>
        <taxon>Bacteria</taxon>
        <taxon>Pseudomonadati</taxon>
        <taxon>Calditrichota</taxon>
        <taxon>Calditrichia</taxon>
        <taxon>Calditrichales</taxon>
        <taxon>Calditrichaceae</taxon>
        <taxon>Caldithrix</taxon>
    </lineage>
</organism>
<dbReference type="KEGG" id="caby:Cabys_3386"/>
<dbReference type="AlphaFoldDB" id="A0A1J1CC65"/>
<evidence type="ECO:0000313" key="2">
    <source>
        <dbReference type="Proteomes" id="UP000183868"/>
    </source>
</evidence>
<dbReference type="Proteomes" id="UP000183868">
    <property type="component" value="Chromosome"/>
</dbReference>
<evidence type="ECO:0000313" key="1">
    <source>
        <dbReference type="EMBL" id="APF20134.1"/>
    </source>
</evidence>
<protein>
    <submittedName>
        <fullName evidence="1">Uncharacterized protein</fullName>
    </submittedName>
</protein>